<dbReference type="OrthoDB" id="4045at2"/>
<evidence type="ECO:0000256" key="2">
    <source>
        <dbReference type="ARBA" id="ARBA00022475"/>
    </source>
</evidence>
<keyword evidence="6" id="KW-0653">Protein transport</keyword>
<feature type="coiled-coil region" evidence="7">
    <location>
        <begin position="63"/>
        <end position="97"/>
    </location>
</feature>
<accession>A0A545SZ30</accession>
<sequence>MKIWIGALAFFATACLAQAERQPAISLQELLQQVERGTVADKRENAERLEFFRQARAGRQQQLTQVKRDVQAQETRSEQLEQTFENNEQDLANLQQRLDERLGSLKELFGVLQQVASDAQAQFSNSVTEIQYPDRSEYLLAFAQKMGQTADLPSIKEIERVWFELQREMTASGQVVKATMPVVKKNGEETTAEVIRVGNFNLIADGKYYQFVPETSRVVEYGRQPRARYMEGAQNIADAGEPVFFTIDPLRGQLLSLLVLAPKLTERVAQGGAIGYVIISLGVFGILLALFKLVALSFVNHRMNRQKQDLQRPADNPLGRVIKAYQNLPSRDPELVELKLGEAILREVPRVNRGIALLKIIAAVAPLMGLLGTVTGMIITFQAITLFGAGDPKLMAGGISQALVTTVLGLCVAIPVLLLHTLVQSRAQQISEVLEQESVALIATDCEPSKD</sequence>
<dbReference type="GO" id="GO:0017038">
    <property type="term" value="P:protein import"/>
    <property type="evidence" value="ECO:0007669"/>
    <property type="project" value="TreeGrafter"/>
</dbReference>
<dbReference type="Pfam" id="PF01618">
    <property type="entry name" value="MotA_ExbB"/>
    <property type="match status" value="1"/>
</dbReference>
<keyword evidence="5 8" id="KW-0472">Membrane</keyword>
<keyword evidence="2" id="KW-1003">Cell membrane</keyword>
<dbReference type="PANTHER" id="PTHR30625:SF11">
    <property type="entry name" value="MOTA_TOLQ_EXBB PROTON CHANNEL DOMAIN-CONTAINING PROTEIN"/>
    <property type="match status" value="1"/>
</dbReference>
<dbReference type="PROSITE" id="PS51257">
    <property type="entry name" value="PROKAR_LIPOPROTEIN"/>
    <property type="match status" value="1"/>
</dbReference>
<dbReference type="Proteomes" id="UP000319732">
    <property type="component" value="Unassembled WGS sequence"/>
</dbReference>
<feature type="transmembrane region" description="Helical" evidence="8">
    <location>
        <begin position="399"/>
        <end position="419"/>
    </location>
</feature>
<feature type="chain" id="PRO_5021905252" evidence="9">
    <location>
        <begin position="20"/>
        <end position="451"/>
    </location>
</feature>
<dbReference type="InterPro" id="IPR017270">
    <property type="entry name" value="MotA/TolQ/ExbB-rel"/>
</dbReference>
<keyword evidence="3 8" id="KW-0812">Transmembrane</keyword>
<protein>
    <submittedName>
        <fullName evidence="11">DUF3450 family protein</fullName>
    </submittedName>
</protein>
<dbReference type="Pfam" id="PF11932">
    <property type="entry name" value="DUF3450"/>
    <property type="match status" value="1"/>
</dbReference>
<dbReference type="GO" id="GO:0005886">
    <property type="term" value="C:plasma membrane"/>
    <property type="evidence" value="ECO:0007669"/>
    <property type="project" value="UniProtKB-SubCell"/>
</dbReference>
<evidence type="ECO:0000256" key="3">
    <source>
        <dbReference type="ARBA" id="ARBA00022692"/>
    </source>
</evidence>
<comment type="subcellular location">
    <subcellularLocation>
        <location evidence="1">Cell membrane</location>
        <topology evidence="1">Multi-pass membrane protein</topology>
    </subcellularLocation>
    <subcellularLocation>
        <location evidence="6">Membrane</location>
        <topology evidence="6">Multi-pass membrane protein</topology>
    </subcellularLocation>
</comment>
<gene>
    <name evidence="11" type="ORF">FKG94_21985</name>
</gene>
<dbReference type="EMBL" id="VHSG01000025">
    <property type="protein sequence ID" value="TQV70232.1"/>
    <property type="molecule type" value="Genomic_DNA"/>
</dbReference>
<reference evidence="11 12" key="1">
    <citation type="submission" date="2019-06" db="EMBL/GenBank/DDBJ databases">
        <title>Whole genome sequence for Cellvibrionaceae sp. R142.</title>
        <authorList>
            <person name="Wang G."/>
        </authorList>
    </citation>
    <scope>NUCLEOTIDE SEQUENCE [LARGE SCALE GENOMIC DNA]</scope>
    <source>
        <strain evidence="11 12">R142</strain>
    </source>
</reference>
<dbReference type="PANTHER" id="PTHR30625">
    <property type="entry name" value="PROTEIN TOLQ"/>
    <property type="match status" value="1"/>
</dbReference>
<feature type="transmembrane region" description="Helical" evidence="8">
    <location>
        <begin position="356"/>
        <end position="379"/>
    </location>
</feature>
<keyword evidence="12" id="KW-1185">Reference proteome</keyword>
<dbReference type="InterPro" id="IPR050790">
    <property type="entry name" value="ExbB/TolQ_transport"/>
</dbReference>
<dbReference type="InterPro" id="IPR002898">
    <property type="entry name" value="MotA_ExbB_proton_chnl"/>
</dbReference>
<evidence type="ECO:0000256" key="4">
    <source>
        <dbReference type="ARBA" id="ARBA00022989"/>
    </source>
</evidence>
<dbReference type="PIRSF" id="PIRSF037714">
    <property type="entry name" value="TolR"/>
    <property type="match status" value="1"/>
</dbReference>
<keyword evidence="7" id="KW-0175">Coiled coil</keyword>
<dbReference type="AlphaFoldDB" id="A0A545SZ30"/>
<evidence type="ECO:0000256" key="9">
    <source>
        <dbReference type="SAM" id="SignalP"/>
    </source>
</evidence>
<evidence type="ECO:0000256" key="7">
    <source>
        <dbReference type="SAM" id="Coils"/>
    </source>
</evidence>
<organism evidence="11 12">
    <name type="scientific">Exilibacterium tricleocarpae</name>
    <dbReference type="NCBI Taxonomy" id="2591008"/>
    <lineage>
        <taxon>Bacteria</taxon>
        <taxon>Pseudomonadati</taxon>
        <taxon>Pseudomonadota</taxon>
        <taxon>Gammaproteobacteria</taxon>
        <taxon>Cellvibrionales</taxon>
        <taxon>Cellvibrionaceae</taxon>
        <taxon>Exilibacterium</taxon>
    </lineage>
</organism>
<dbReference type="InterPro" id="IPR016866">
    <property type="entry name" value="UCP028069"/>
</dbReference>
<feature type="domain" description="MotA/TolQ/ExbB proton channel" evidence="10">
    <location>
        <begin position="315"/>
        <end position="435"/>
    </location>
</feature>
<keyword evidence="9" id="KW-0732">Signal</keyword>
<comment type="caution">
    <text evidence="11">The sequence shown here is derived from an EMBL/GenBank/DDBJ whole genome shotgun (WGS) entry which is preliminary data.</text>
</comment>
<evidence type="ECO:0000256" key="8">
    <source>
        <dbReference type="SAM" id="Phobius"/>
    </source>
</evidence>
<evidence type="ECO:0000313" key="12">
    <source>
        <dbReference type="Proteomes" id="UP000319732"/>
    </source>
</evidence>
<comment type="similarity">
    <text evidence="6">Belongs to the exbB/tolQ family.</text>
</comment>
<evidence type="ECO:0000313" key="11">
    <source>
        <dbReference type="EMBL" id="TQV70232.1"/>
    </source>
</evidence>
<keyword evidence="6" id="KW-0813">Transport</keyword>
<evidence type="ECO:0000259" key="10">
    <source>
        <dbReference type="Pfam" id="PF01618"/>
    </source>
</evidence>
<evidence type="ECO:0000256" key="5">
    <source>
        <dbReference type="ARBA" id="ARBA00023136"/>
    </source>
</evidence>
<feature type="signal peptide" evidence="9">
    <location>
        <begin position="1"/>
        <end position="19"/>
    </location>
</feature>
<keyword evidence="4 8" id="KW-1133">Transmembrane helix</keyword>
<proteinExistence type="inferred from homology"/>
<evidence type="ECO:0000256" key="1">
    <source>
        <dbReference type="ARBA" id="ARBA00004651"/>
    </source>
</evidence>
<name>A0A545SZ30_9GAMM</name>
<evidence type="ECO:0000256" key="6">
    <source>
        <dbReference type="RuleBase" id="RU004057"/>
    </source>
</evidence>
<feature type="transmembrane region" description="Helical" evidence="8">
    <location>
        <begin position="273"/>
        <end position="299"/>
    </location>
</feature>